<evidence type="ECO:0000313" key="9">
    <source>
        <dbReference type="Proteomes" id="UP000625316"/>
    </source>
</evidence>
<keyword evidence="9" id="KW-1185">Reference proteome</keyword>
<evidence type="ECO:0000256" key="3">
    <source>
        <dbReference type="ARBA" id="ARBA00022692"/>
    </source>
</evidence>
<dbReference type="PANTHER" id="PTHR12608:SF1">
    <property type="entry name" value="TRANSMEMBRANE PROTEIN 165"/>
    <property type="match status" value="1"/>
</dbReference>
<evidence type="ECO:0000256" key="2">
    <source>
        <dbReference type="ARBA" id="ARBA00009190"/>
    </source>
</evidence>
<protein>
    <recommendedName>
        <fullName evidence="6">GDT1 family protein</fullName>
    </recommendedName>
</protein>
<dbReference type="PANTHER" id="PTHR12608">
    <property type="entry name" value="TRANSMEMBRANE PROTEIN HTP-1 RELATED"/>
    <property type="match status" value="1"/>
</dbReference>
<keyword evidence="3 6" id="KW-0812">Transmembrane</keyword>
<feature type="compositionally biased region" description="Polar residues" evidence="7">
    <location>
        <begin position="32"/>
        <end position="43"/>
    </location>
</feature>
<dbReference type="Pfam" id="PF01169">
    <property type="entry name" value="GDT1"/>
    <property type="match status" value="1"/>
</dbReference>
<dbReference type="RefSeq" id="WP_264323244.1">
    <property type="nucleotide sequence ID" value="NZ_JADEXQ010000003.1"/>
</dbReference>
<comment type="subcellular location">
    <subcellularLocation>
        <location evidence="1 6">Membrane</location>
        <topology evidence="1 6">Multi-pass membrane protein</topology>
    </subcellularLocation>
</comment>
<evidence type="ECO:0000313" key="8">
    <source>
        <dbReference type="EMBL" id="MBE9028422.1"/>
    </source>
</evidence>
<feature type="transmembrane region" description="Helical" evidence="6">
    <location>
        <begin position="119"/>
        <end position="137"/>
    </location>
</feature>
<evidence type="ECO:0000256" key="1">
    <source>
        <dbReference type="ARBA" id="ARBA00004141"/>
    </source>
</evidence>
<keyword evidence="4 6" id="KW-1133">Transmembrane helix</keyword>
<feature type="region of interest" description="Disordered" evidence="7">
    <location>
        <begin position="23"/>
        <end position="43"/>
    </location>
</feature>
<organism evidence="8 9">
    <name type="scientific">Romeriopsis navalis LEGE 11480</name>
    <dbReference type="NCBI Taxonomy" id="2777977"/>
    <lineage>
        <taxon>Bacteria</taxon>
        <taxon>Bacillati</taxon>
        <taxon>Cyanobacteriota</taxon>
        <taxon>Cyanophyceae</taxon>
        <taxon>Leptolyngbyales</taxon>
        <taxon>Leptolyngbyaceae</taxon>
        <taxon>Romeriopsis</taxon>
        <taxon>Romeriopsis navalis</taxon>
    </lineage>
</organism>
<reference evidence="8" key="1">
    <citation type="submission" date="2020-10" db="EMBL/GenBank/DDBJ databases">
        <authorList>
            <person name="Castelo-Branco R."/>
            <person name="Eusebio N."/>
            <person name="Adriana R."/>
            <person name="Vieira A."/>
            <person name="Brugerolle De Fraissinette N."/>
            <person name="Rezende De Castro R."/>
            <person name="Schneider M.P."/>
            <person name="Vasconcelos V."/>
            <person name="Leao P.N."/>
        </authorList>
    </citation>
    <scope>NUCLEOTIDE SEQUENCE</scope>
    <source>
        <strain evidence="8">LEGE 11480</strain>
    </source>
</reference>
<feature type="transmembrane region" description="Helical" evidence="6">
    <location>
        <begin position="48"/>
        <end position="65"/>
    </location>
</feature>
<evidence type="ECO:0000256" key="6">
    <source>
        <dbReference type="RuleBase" id="RU365102"/>
    </source>
</evidence>
<evidence type="ECO:0000256" key="5">
    <source>
        <dbReference type="ARBA" id="ARBA00023136"/>
    </source>
</evidence>
<evidence type="ECO:0000256" key="7">
    <source>
        <dbReference type="SAM" id="MobiDB-lite"/>
    </source>
</evidence>
<comment type="caution">
    <text evidence="8">The sequence shown here is derived from an EMBL/GenBank/DDBJ whole genome shotgun (WGS) entry which is preliminary data.</text>
</comment>
<comment type="caution">
    <text evidence="6">Lacks conserved residue(s) required for the propagation of feature annotation.</text>
</comment>
<gene>
    <name evidence="8" type="ORF">IQ266_01465</name>
</gene>
<dbReference type="InterPro" id="IPR001727">
    <property type="entry name" value="GDT1-like"/>
</dbReference>
<name>A0A928VIQ5_9CYAN</name>
<dbReference type="GO" id="GO:0016020">
    <property type="term" value="C:membrane"/>
    <property type="evidence" value="ECO:0007669"/>
    <property type="project" value="UniProtKB-SubCell"/>
</dbReference>
<keyword evidence="5 6" id="KW-0472">Membrane</keyword>
<dbReference type="EMBL" id="JADEXQ010000003">
    <property type="protein sequence ID" value="MBE9028422.1"/>
    <property type="molecule type" value="Genomic_DNA"/>
</dbReference>
<feature type="transmembrane region" description="Helical" evidence="6">
    <location>
        <begin position="85"/>
        <end position="107"/>
    </location>
</feature>
<dbReference type="AlphaFoldDB" id="A0A928VIQ5"/>
<evidence type="ECO:0000256" key="4">
    <source>
        <dbReference type="ARBA" id="ARBA00022989"/>
    </source>
</evidence>
<comment type="similarity">
    <text evidence="2 6">Belongs to the GDT1 family.</text>
</comment>
<accession>A0A928VIQ5</accession>
<proteinExistence type="inferred from homology"/>
<sequence>MAQPETTPSPAAAFDTSADIAAPVAPSKDSPLEQNTSQASQKASFRDVMSCFLSTFVTIFLAEIGDKTQIATLLMSAQSHKPLTVFIGAATALIATSLVGVLLGRWLSKVLTPRTLERVTGVILAVVSVLLFIDVAGA</sequence>
<dbReference type="GO" id="GO:0046873">
    <property type="term" value="F:metal ion transmembrane transporter activity"/>
    <property type="evidence" value="ECO:0007669"/>
    <property type="project" value="InterPro"/>
</dbReference>
<dbReference type="Proteomes" id="UP000625316">
    <property type="component" value="Unassembled WGS sequence"/>
</dbReference>